<reference evidence="1" key="1">
    <citation type="submission" date="2016-10" db="EMBL/GenBank/DDBJ databases">
        <title>Sequence of Gallionella enrichment culture.</title>
        <authorList>
            <person name="Poehlein A."/>
            <person name="Muehling M."/>
            <person name="Daniel R."/>
        </authorList>
    </citation>
    <scope>NUCLEOTIDE SEQUENCE</scope>
</reference>
<sequence>MKAFALLLLAAVLGLCAGCDTFSDATQSVRQQWEARNAGKTKVYKADKRAVYEAARASAEKLGFRFLRGGPAQGEFEAITGLDRTTMQGSRQVRMNVSIGDNDQGTTLTVKLSEIIEDNSFNRDSGTATETPLRDTPYYEVFFRQVATALGKPAKS</sequence>
<gene>
    <name evidence="1" type="ORF">GALL_142220</name>
</gene>
<dbReference type="EMBL" id="MLJW01000064">
    <property type="protein sequence ID" value="OIR03600.1"/>
    <property type="molecule type" value="Genomic_DNA"/>
</dbReference>
<protein>
    <submittedName>
        <fullName evidence="1">Uncharacterized protein</fullName>
    </submittedName>
</protein>
<proteinExistence type="predicted"/>
<evidence type="ECO:0000313" key="1">
    <source>
        <dbReference type="EMBL" id="OIR03600.1"/>
    </source>
</evidence>
<dbReference type="AlphaFoldDB" id="A0A1J5SHU0"/>
<name>A0A1J5SHU0_9ZZZZ</name>
<organism evidence="1">
    <name type="scientific">mine drainage metagenome</name>
    <dbReference type="NCBI Taxonomy" id="410659"/>
    <lineage>
        <taxon>unclassified sequences</taxon>
        <taxon>metagenomes</taxon>
        <taxon>ecological metagenomes</taxon>
    </lineage>
</organism>
<accession>A0A1J5SHU0</accession>
<comment type="caution">
    <text evidence="1">The sequence shown here is derived from an EMBL/GenBank/DDBJ whole genome shotgun (WGS) entry which is preliminary data.</text>
</comment>